<dbReference type="OrthoDB" id="416217at2759"/>
<organism evidence="3 4">
    <name type="scientific">Truncatella angustata</name>
    <dbReference type="NCBI Taxonomy" id="152316"/>
    <lineage>
        <taxon>Eukaryota</taxon>
        <taxon>Fungi</taxon>
        <taxon>Dikarya</taxon>
        <taxon>Ascomycota</taxon>
        <taxon>Pezizomycotina</taxon>
        <taxon>Sordariomycetes</taxon>
        <taxon>Xylariomycetidae</taxon>
        <taxon>Amphisphaeriales</taxon>
        <taxon>Sporocadaceae</taxon>
        <taxon>Truncatella</taxon>
    </lineage>
</organism>
<dbReference type="PANTHER" id="PTHR47784:SF5">
    <property type="entry name" value="STEROL UPTAKE CONTROL PROTEIN 2"/>
    <property type="match status" value="1"/>
</dbReference>
<dbReference type="Pfam" id="PF00172">
    <property type="entry name" value="Zn_clus"/>
    <property type="match status" value="1"/>
</dbReference>
<keyword evidence="4" id="KW-1185">Reference proteome</keyword>
<evidence type="ECO:0000313" key="4">
    <source>
        <dbReference type="Proteomes" id="UP000758603"/>
    </source>
</evidence>
<dbReference type="AlphaFoldDB" id="A0A9P8UJU6"/>
<evidence type="ECO:0000256" key="1">
    <source>
        <dbReference type="ARBA" id="ARBA00023242"/>
    </source>
</evidence>
<dbReference type="SMART" id="SM00066">
    <property type="entry name" value="GAL4"/>
    <property type="match status" value="1"/>
</dbReference>
<dbReference type="InterPro" id="IPR001138">
    <property type="entry name" value="Zn2Cys6_DnaBD"/>
</dbReference>
<dbReference type="EMBL" id="JAGPXC010000005">
    <property type="protein sequence ID" value="KAH6653315.1"/>
    <property type="molecule type" value="Genomic_DNA"/>
</dbReference>
<proteinExistence type="predicted"/>
<dbReference type="PROSITE" id="PS50048">
    <property type="entry name" value="ZN2_CY6_FUNGAL_2"/>
    <property type="match status" value="1"/>
</dbReference>
<evidence type="ECO:0000259" key="2">
    <source>
        <dbReference type="PROSITE" id="PS50048"/>
    </source>
</evidence>
<dbReference type="Pfam" id="PF11951">
    <property type="entry name" value="Fungal_trans_2"/>
    <property type="match status" value="1"/>
</dbReference>
<dbReference type="GeneID" id="70131981"/>
<dbReference type="InterPro" id="IPR021858">
    <property type="entry name" value="Fun_TF"/>
</dbReference>
<name>A0A9P8UJU6_9PEZI</name>
<dbReference type="CDD" id="cd00067">
    <property type="entry name" value="GAL4"/>
    <property type="match status" value="1"/>
</dbReference>
<keyword evidence="1" id="KW-0539">Nucleus</keyword>
<dbReference type="PRINTS" id="PR00755">
    <property type="entry name" value="AFLATOXINBRP"/>
</dbReference>
<dbReference type="InterPro" id="IPR053157">
    <property type="entry name" value="Sterol_Uptake_Regulator"/>
</dbReference>
<reference evidence="3" key="1">
    <citation type="journal article" date="2021" name="Nat. Commun.">
        <title>Genetic determinants of endophytism in the Arabidopsis root mycobiome.</title>
        <authorList>
            <person name="Mesny F."/>
            <person name="Miyauchi S."/>
            <person name="Thiergart T."/>
            <person name="Pickel B."/>
            <person name="Atanasova L."/>
            <person name="Karlsson M."/>
            <person name="Huettel B."/>
            <person name="Barry K.W."/>
            <person name="Haridas S."/>
            <person name="Chen C."/>
            <person name="Bauer D."/>
            <person name="Andreopoulos W."/>
            <person name="Pangilinan J."/>
            <person name="LaButti K."/>
            <person name="Riley R."/>
            <person name="Lipzen A."/>
            <person name="Clum A."/>
            <person name="Drula E."/>
            <person name="Henrissat B."/>
            <person name="Kohler A."/>
            <person name="Grigoriev I.V."/>
            <person name="Martin F.M."/>
            <person name="Hacquard S."/>
        </authorList>
    </citation>
    <scope>NUCLEOTIDE SEQUENCE</scope>
    <source>
        <strain evidence="3">MPI-SDFR-AT-0073</strain>
    </source>
</reference>
<dbReference type="GO" id="GO:0001228">
    <property type="term" value="F:DNA-binding transcription activator activity, RNA polymerase II-specific"/>
    <property type="evidence" value="ECO:0007669"/>
    <property type="project" value="TreeGrafter"/>
</dbReference>
<dbReference type="GO" id="GO:0008270">
    <property type="term" value="F:zinc ion binding"/>
    <property type="evidence" value="ECO:0007669"/>
    <property type="project" value="InterPro"/>
</dbReference>
<dbReference type="Proteomes" id="UP000758603">
    <property type="component" value="Unassembled WGS sequence"/>
</dbReference>
<protein>
    <submittedName>
        <fullName evidence="3">C6 transcription factor</fullName>
    </submittedName>
</protein>
<comment type="caution">
    <text evidence="3">The sequence shown here is derived from an EMBL/GenBank/DDBJ whole genome shotgun (WGS) entry which is preliminary data.</text>
</comment>
<dbReference type="SUPFAM" id="SSF57701">
    <property type="entry name" value="Zn2/Cys6 DNA-binding domain"/>
    <property type="match status" value="1"/>
</dbReference>
<gene>
    <name evidence="3" type="ORF">BKA67DRAFT_569159</name>
</gene>
<accession>A0A9P8UJU6</accession>
<dbReference type="InterPro" id="IPR036864">
    <property type="entry name" value="Zn2-C6_fun-type_DNA-bd_sf"/>
</dbReference>
<dbReference type="Gene3D" id="4.10.240.10">
    <property type="entry name" value="Zn(2)-C6 fungal-type DNA-binding domain"/>
    <property type="match status" value="1"/>
</dbReference>
<dbReference type="RefSeq" id="XP_045957592.1">
    <property type="nucleotide sequence ID" value="XM_046103089.1"/>
</dbReference>
<dbReference type="PROSITE" id="PS00463">
    <property type="entry name" value="ZN2_CY6_FUNGAL_1"/>
    <property type="match status" value="1"/>
</dbReference>
<dbReference type="PANTHER" id="PTHR47784">
    <property type="entry name" value="STEROL UPTAKE CONTROL PROTEIN 2"/>
    <property type="match status" value="1"/>
</dbReference>
<feature type="domain" description="Zn(2)-C6 fungal-type" evidence="2">
    <location>
        <begin position="21"/>
        <end position="51"/>
    </location>
</feature>
<sequence>MSQSPLPAEGSRRRLPKSKTGCRTCKKRKVKCDEGHPACRNCVKHGVDCDFIIATPSSSSALPSPSIQLCSCNHEPSSGFTINDLELLHHYTTSACLTFSTEPMVRNFWRVNVPQMGFTTPYILKGMLSLSALHLAKFRPDRKDFYVAQAFLHHNAAVNMVSPIITKITVENCVPVFLFSTITNYFAFAKPKESDDFLLSSHSAPPDWLMLFRGVRALMEAEHAVIHHSSVAAMFETGIAMHQYWLSHTFENEAFRELEANIRLNLRDEPEKLDVLMQAMATLKRSYATVYESPQTIAQTDENKVRGIFIWLFKLSNPYIMLVGEGNNEALCILAYFCVLMRRLDFLWWMEGWGLHLIERIYSKLNDNYRLWIRWPIEEIGWVPDYMSPSY</sequence>
<evidence type="ECO:0000313" key="3">
    <source>
        <dbReference type="EMBL" id="KAH6653315.1"/>
    </source>
</evidence>